<dbReference type="PANTHER" id="PTHR44329">
    <property type="entry name" value="SERINE/THREONINE-PROTEIN KINASE TNNI3K-RELATED"/>
    <property type="match status" value="1"/>
</dbReference>
<dbReference type="SMART" id="SM00369">
    <property type="entry name" value="LRR_TYP"/>
    <property type="match status" value="8"/>
</dbReference>
<dbReference type="InterPro" id="IPR003591">
    <property type="entry name" value="Leu-rich_rpt_typical-subtyp"/>
</dbReference>
<dbReference type="PROSITE" id="PS00107">
    <property type="entry name" value="PROTEIN_KINASE_ATP"/>
    <property type="match status" value="1"/>
</dbReference>
<dbReference type="SMART" id="SM00248">
    <property type="entry name" value="ANK"/>
    <property type="match status" value="4"/>
</dbReference>
<dbReference type="Gene3D" id="1.25.40.20">
    <property type="entry name" value="Ankyrin repeat-containing domain"/>
    <property type="match status" value="2"/>
</dbReference>
<dbReference type="OrthoDB" id="10252328at2759"/>
<evidence type="ECO:0000256" key="10">
    <source>
        <dbReference type="SAM" id="MobiDB-lite"/>
    </source>
</evidence>
<evidence type="ECO:0000256" key="8">
    <source>
        <dbReference type="PROSITE-ProRule" id="PRU00023"/>
    </source>
</evidence>
<comment type="caution">
    <text evidence="12">The sequence shown here is derived from an EMBL/GenBank/DDBJ whole genome shotgun (WGS) entry which is preliminary data.</text>
</comment>
<dbReference type="SUPFAM" id="SSF48403">
    <property type="entry name" value="Ankyrin repeat"/>
    <property type="match status" value="1"/>
</dbReference>
<dbReference type="SUPFAM" id="SSF52058">
    <property type="entry name" value="L domain-like"/>
    <property type="match status" value="1"/>
</dbReference>
<feature type="region of interest" description="Disordered" evidence="10">
    <location>
        <begin position="2130"/>
        <end position="2151"/>
    </location>
</feature>
<dbReference type="InterPro" id="IPR000719">
    <property type="entry name" value="Prot_kinase_dom"/>
</dbReference>
<dbReference type="InterPro" id="IPR011009">
    <property type="entry name" value="Kinase-like_dom_sf"/>
</dbReference>
<keyword evidence="4" id="KW-0677">Repeat</keyword>
<gene>
    <name evidence="12" type="ORF">EG68_02593</name>
</gene>
<evidence type="ECO:0000256" key="7">
    <source>
        <dbReference type="ARBA" id="ARBA00022840"/>
    </source>
</evidence>
<keyword evidence="8" id="KW-0040">ANK repeat</keyword>
<keyword evidence="7 9" id="KW-0067">ATP-binding</keyword>
<protein>
    <recommendedName>
        <fullName evidence="11">Protein kinase domain-containing protein</fullName>
    </recommendedName>
</protein>
<dbReference type="Gene3D" id="1.10.510.10">
    <property type="entry name" value="Transferase(Phosphotransferase) domain 1"/>
    <property type="match status" value="1"/>
</dbReference>
<reference evidence="12" key="1">
    <citation type="submission" date="2019-07" db="EMBL/GenBank/DDBJ databases">
        <title>Annotation for the trematode Paragonimus miyazaki's.</title>
        <authorList>
            <person name="Choi Y.-J."/>
        </authorList>
    </citation>
    <scope>NUCLEOTIDE SEQUENCE</scope>
    <source>
        <strain evidence="12">Japan</strain>
    </source>
</reference>
<dbReference type="InterPro" id="IPR036770">
    <property type="entry name" value="Ankyrin_rpt-contain_sf"/>
</dbReference>
<feature type="repeat" description="ANK" evidence="8">
    <location>
        <begin position="142"/>
        <end position="174"/>
    </location>
</feature>
<dbReference type="Pfam" id="PF00069">
    <property type="entry name" value="Pkinase"/>
    <property type="match status" value="1"/>
</dbReference>
<comment type="similarity">
    <text evidence="1">Belongs to the protein kinase superfamily. TKL Ser/Thr protein kinase family.</text>
</comment>
<feature type="region of interest" description="Disordered" evidence="10">
    <location>
        <begin position="208"/>
        <end position="230"/>
    </location>
</feature>
<evidence type="ECO:0000256" key="1">
    <source>
        <dbReference type="ARBA" id="ARBA00005843"/>
    </source>
</evidence>
<evidence type="ECO:0000313" key="12">
    <source>
        <dbReference type="EMBL" id="KAF7260273.1"/>
    </source>
</evidence>
<dbReference type="PANTHER" id="PTHR44329:SF288">
    <property type="entry name" value="MITOGEN-ACTIVATED PROTEIN KINASE KINASE KINASE 20"/>
    <property type="match status" value="1"/>
</dbReference>
<feature type="region of interest" description="Disordered" evidence="10">
    <location>
        <begin position="968"/>
        <end position="987"/>
    </location>
</feature>
<evidence type="ECO:0000256" key="6">
    <source>
        <dbReference type="ARBA" id="ARBA00022777"/>
    </source>
</evidence>
<evidence type="ECO:0000256" key="3">
    <source>
        <dbReference type="ARBA" id="ARBA00022679"/>
    </source>
</evidence>
<keyword evidence="6" id="KW-0418">Kinase</keyword>
<feature type="domain" description="Protein kinase" evidence="11">
    <location>
        <begin position="2314"/>
        <end position="2728"/>
    </location>
</feature>
<dbReference type="InterPro" id="IPR027417">
    <property type="entry name" value="P-loop_NTPase"/>
</dbReference>
<dbReference type="Pfam" id="PF12796">
    <property type="entry name" value="Ank_2"/>
    <property type="match status" value="1"/>
</dbReference>
<name>A0A8S9Z4E5_9TREM</name>
<dbReference type="PROSITE" id="PS50011">
    <property type="entry name" value="PROTEIN_KINASE_DOM"/>
    <property type="match status" value="1"/>
</dbReference>
<dbReference type="Pfam" id="PF00560">
    <property type="entry name" value="LRR_1"/>
    <property type="match status" value="1"/>
</dbReference>
<dbReference type="PROSITE" id="PS00108">
    <property type="entry name" value="PROTEIN_KINASE_ST"/>
    <property type="match status" value="1"/>
</dbReference>
<keyword evidence="5 9" id="KW-0547">Nucleotide-binding</keyword>
<dbReference type="GO" id="GO:0004674">
    <property type="term" value="F:protein serine/threonine kinase activity"/>
    <property type="evidence" value="ECO:0007669"/>
    <property type="project" value="TreeGrafter"/>
</dbReference>
<dbReference type="Gene3D" id="3.80.10.10">
    <property type="entry name" value="Ribonuclease Inhibitor"/>
    <property type="match status" value="4"/>
</dbReference>
<sequence length="3264" mass="361229">MTSLEICLASTPGSFCQFGRHSDISAVFVENILICMTCFSCYWSLDHVFFRTSFFSCSTVSCVRERFVAGLDSLLRVGFRVHPVRLGNSSLRPDCLTLLPPDRGRPSTAALRLLLVQESILDHSMNERGAPLHSWCECTDQQMDSAIHAAVRLGRLDMVELILQHDSDAAALSVPDPGVGALPLHTAAAWGRTDCVRRLLSCVNSSRQQQQQQLVPPNLSDSHESAIDPTNGSPDMDFVIAFGDQFSNQQRTFSCRLNGLPAIYRSPFCLDQLDSYGLTPFLLAVINGHTDIVRDLLQFRLPVQPLPIRQDWNALTSTDALDSAYWDSGTCHSDPSSPSVTGAEAQTNSEFNLTSGHDEPAAQACSPIDLHRKVIACWHYGRLGTEHNRSTSQLIVNPSTHDSRGSLHLVCGQFSALHLAVISGNVDLVTLLLGHLGQQLNALAGSCVHLVNDDNVSVLDSPSPGHPAVTGAVTSPLGLASCLADLDEEVAYQMTYILLDGGAVDEAQYVFHHVFERGHYRQAGLLLTARTLANASSFQAGLHFNLSHKCLGPTILPNWLWFLLNGPITEWLTQACVSYQLSCSPPGFFTSLAVVCRVSLSHCGLHVLPLNLLFDLPNLQELDLSWNHIAELPARLPNPRPCCMEWAPELIYLDLSHNNLTTIPSWLFTSTACARHNPATGSTQRVASAESIEASTSASWNWGCSTFAPKLTHLMLSNNQLLSVPAQLWSSQSLNFVDLSWNVITHLPLPDSMFTRVPRGCSLSSFDEPLTKSEQNANRFPPCLTDLTGAFGQPPTVSDGNLVQHALKLVPLSDHLPTFVLNDSPAVKDDPSIRCLPIASTLVHLWIQHNCLSSLIPSTFGAPAATSPVARKIHSRAIAQSSSSSSFRAGWNKLFNLAPHLKHLDASYNRIKHFPGYEFFPSSLIHLDLSYNLLADLEQTFDRPRAACSRSVSYSRYLRRVSRTEFKRSVSSTGHSDDDQKGIDPKPSGGFQITDHGVLPQLEHFNLRGNLLERFSPALPDCGCSTVATMTSGISPGLEAASTVTAEHVPFTHHTQSVRFPALKTLDLGDNRLLTEISTAVCDLRNLRHLFLDGCVGLIRMPADIWRLSNLHALYLDRTPFDPNGLLSSSNNKQAQTETHQLQHTVAAKSTDDGPKRVQALLGQFKSAALHSRPYTSVRLLVLGPKAVGKSTLIRLLHRLDKGVEKYPISRTHNSTGSVNQASAHSRANRAHRPITGEYRRHAAGKWTALSFGTHVADLSPVVLVSRLTIQRPFDAFKNEAEQPSLDNSDGPPVDEFQWCNQITFNVWDIGTGLSAISSVYDASTPTHVTNATLFNHDGISSDTLAGIQQLLFCRNTVFLVLWCMSKGVAGLNEITRWLMTIQAQAPMSPVILVGTHADQCVPLDGKRVPLQRSRVGASFQNSSEYLTSLVRSRFTCTPDLAAYGLPHLFSHVVLDLRPDENPTLWVELERLATLLHKAANSIQFPSRLASTMLPNASLGPGACLRLLGLPIPELFYRVVRCTHRCELDRLLRSGRNPDLIPVTRSTFTGSCGLAKACADSDASLHLVTRRPSGFHSAHEAQAALLFLNAFGLLLHFTDPTLNHLVFLSPAWLVQLLLRLFTALHVKRPTSTAVIRHNQISFGQDSSDQHLKCNHAASTPTRNTAILTETELQSFIRYCLGADSSANDLSSDVLASTDLGLVARAIISLLIRLELVVRLDNNHLLFPCLLSTRSETKSSVSMGVGNVTTQLGFSQPTLTTPLNGSGDQESIPPNIATEASHRRSIIAGWTVHTVVNEEIVRLYAMTHIPSGFWTRLASRLLTDSTFHDIGSQIYPASCLPAPLSDDVFEQQQEQQQLSEWTVWNRGMRLSLANGRIGLARLQQFTRSSCSLHRDHWAHKFFNSFHSSNPKLRSFGDYLHSSDEWEEVAAIEGEEVHTDIDSGDSPVRMHAIHFDNANTYRSGVVGAARNTYAGREVRLLRWSTDPSPGIDSSVKRNAEPSKTLVADFNVRSAPGRLVCENYGGLQSSCLIEIYLPNHRLLWNAASVRQSSICTNSVPELSAPENEPICVMPNREAVTKLLTKIVDHVDRLLEDWYPDLGSRFRQSNDGLYTINRIIPCCVCLSAVSPSSVGKNSQSHQTNGWQQMTESSEVLSRRHSIGHVQLLSGNTVITDALPSKQNDRSASSDQLNHIDPNDLIIGLSSTNHHLSVQPPTPKQGDLTVRKRTPHHTQSADPMSRFSSFITDTSEVYAIRVSEYLHWLIMGSELAPDSAQSASANRVIRSLCCPVHTSVPFRAPDLHFQDYSPRLLVPSQSVQLLNFLGRGSFASVFAGSWVNRGSRAEDLSNPPATVAVKLSSPIHPQLIHPLHVTGHSLPSCTNVSDQTDSDMRDALALYRQEERRWTQYPVEACVTAYLELRAELTVLEQIGHGLSTRRFYSPKIRRPKSQLLMHPTTRLTAVNRIHKRSLQALHRVTSACEGGLLDAADISRPPHLLVCLGLIAPNPLGLLIPFVPHGNLTQYLKALNPLATEVTSNPVDAVVSHPLHPLTMQLIVHQLSLALAHLHRLFIVHRDVKLDNLLVWELPPNTKQLDEKTDVDPRAVHIVLTDYGVSQRRSPSDGCRGYVGTVGYMAPEILRHLGEETYTEKVDIYSLGIIICELIKCGPAYKHCGSMRFHLTQQVLSGKRPDIPAQLALCSPLYLLELMSTCWATDPYGRPSATQISQLTSPWWHPSGPKQSCRISNVSEHCSKDCRITAVEMNGLSHTRSVHRFDSPDVITCAVADPNANLWLGGYRRPVIPTNAHNRHTACNPPSFCAEADTAHDVEDKEEGLLIWLPASAYMDLSSDRLQPRSVDHWPFADIEWPIGWSKLDNMHARKLPPSDALKRDWPRRLCCTQFSMYDQFLINCLTAQGVLTVYSHPHLQRLLRVRLPFVLSDTKASSSSCRATCYLMLTVDCWSTVTPLEHNMTGNYLLIVARTSGPVLLVHLMTETKENCSQVAQRVRVANMRRVDASLDVHCGISLSLLGHAQLWLGQSHAELSCYEWVRSQCTTASSHHVSPLPELDLHPVCSWSASSARIRQPSSIVSCLLDESVESPDMHGAREHNLRVWSYLYPEHELICWSAMSRTRLWSISIADFIPSIPAARYGKHTTLSNNVCHMEWLTPSSLLLLNRRGQLIRLDIPDSSNHPPRIQIFHHHCDLHSSDECSLVVVPRRIPTKPSPVLFTLHRGFRDLVATAVPGWRRNRLSVATQRFYLVSLFCDKFLFP</sequence>
<dbReference type="SMART" id="SM00220">
    <property type="entry name" value="S_TKc"/>
    <property type="match status" value="1"/>
</dbReference>
<evidence type="ECO:0000259" key="11">
    <source>
        <dbReference type="PROSITE" id="PS50011"/>
    </source>
</evidence>
<evidence type="ECO:0000256" key="9">
    <source>
        <dbReference type="PROSITE-ProRule" id="PRU10141"/>
    </source>
</evidence>
<keyword evidence="2" id="KW-0433">Leucine-rich repeat</keyword>
<dbReference type="InterPro" id="IPR017441">
    <property type="entry name" value="Protein_kinase_ATP_BS"/>
</dbReference>
<feature type="compositionally biased region" description="Polar residues" evidence="10">
    <location>
        <begin position="1211"/>
        <end position="1221"/>
    </location>
</feature>
<dbReference type="EMBL" id="JTDE01000820">
    <property type="protein sequence ID" value="KAF7260273.1"/>
    <property type="molecule type" value="Genomic_DNA"/>
</dbReference>
<dbReference type="InterPro" id="IPR051681">
    <property type="entry name" value="Ser/Thr_Kinases-Pseudokinases"/>
</dbReference>
<dbReference type="GO" id="GO:0009966">
    <property type="term" value="P:regulation of signal transduction"/>
    <property type="evidence" value="ECO:0007669"/>
    <property type="project" value="UniProtKB-ARBA"/>
</dbReference>
<evidence type="ECO:0000256" key="4">
    <source>
        <dbReference type="ARBA" id="ARBA00022737"/>
    </source>
</evidence>
<proteinExistence type="inferred from homology"/>
<dbReference type="InterPro" id="IPR008271">
    <property type="entry name" value="Ser/Thr_kinase_AS"/>
</dbReference>
<dbReference type="GO" id="GO:0005524">
    <property type="term" value="F:ATP binding"/>
    <property type="evidence" value="ECO:0007669"/>
    <property type="project" value="UniProtKB-UniRule"/>
</dbReference>
<feature type="region of interest" description="Disordered" evidence="10">
    <location>
        <begin position="2204"/>
        <end position="2235"/>
    </location>
</feature>
<evidence type="ECO:0000256" key="5">
    <source>
        <dbReference type="ARBA" id="ARBA00022741"/>
    </source>
</evidence>
<dbReference type="Gene3D" id="3.40.50.300">
    <property type="entry name" value="P-loop containing nucleotide triphosphate hydrolases"/>
    <property type="match status" value="1"/>
</dbReference>
<accession>A0A8S9Z4E5</accession>
<evidence type="ECO:0000256" key="2">
    <source>
        <dbReference type="ARBA" id="ARBA00022614"/>
    </source>
</evidence>
<dbReference type="SUPFAM" id="SSF52540">
    <property type="entry name" value="P-loop containing nucleoside triphosphate hydrolases"/>
    <property type="match status" value="1"/>
</dbReference>
<organism evidence="12 13">
    <name type="scientific">Paragonimus skrjabini miyazakii</name>
    <dbReference type="NCBI Taxonomy" id="59628"/>
    <lineage>
        <taxon>Eukaryota</taxon>
        <taxon>Metazoa</taxon>
        <taxon>Spiralia</taxon>
        <taxon>Lophotrochozoa</taxon>
        <taxon>Platyhelminthes</taxon>
        <taxon>Trematoda</taxon>
        <taxon>Digenea</taxon>
        <taxon>Plagiorchiida</taxon>
        <taxon>Troglotremata</taxon>
        <taxon>Troglotrematidae</taxon>
        <taxon>Paragonimus</taxon>
    </lineage>
</organism>
<dbReference type="PROSITE" id="PS51450">
    <property type="entry name" value="LRR"/>
    <property type="match status" value="3"/>
</dbReference>
<feature type="compositionally biased region" description="Basic and acidic residues" evidence="10">
    <location>
        <begin position="975"/>
        <end position="984"/>
    </location>
</feature>
<feature type="region of interest" description="Disordered" evidence="10">
    <location>
        <begin position="1209"/>
        <end position="1229"/>
    </location>
</feature>
<feature type="binding site" evidence="9">
    <location>
        <position position="2353"/>
    </location>
    <ligand>
        <name>ATP</name>
        <dbReference type="ChEBI" id="CHEBI:30616"/>
    </ligand>
</feature>
<keyword evidence="3" id="KW-0808">Transferase</keyword>
<keyword evidence="13" id="KW-1185">Reference proteome</keyword>
<dbReference type="InterPro" id="IPR032675">
    <property type="entry name" value="LRR_dom_sf"/>
</dbReference>
<dbReference type="InterPro" id="IPR001611">
    <property type="entry name" value="Leu-rich_rpt"/>
</dbReference>
<dbReference type="SMART" id="SM00364">
    <property type="entry name" value="LRR_BAC"/>
    <property type="match status" value="5"/>
</dbReference>
<dbReference type="InterPro" id="IPR002110">
    <property type="entry name" value="Ankyrin_rpt"/>
</dbReference>
<dbReference type="PROSITE" id="PS50088">
    <property type="entry name" value="ANK_REPEAT"/>
    <property type="match status" value="1"/>
</dbReference>
<evidence type="ECO:0000313" key="13">
    <source>
        <dbReference type="Proteomes" id="UP000822476"/>
    </source>
</evidence>
<dbReference type="SUPFAM" id="SSF56112">
    <property type="entry name" value="Protein kinase-like (PK-like)"/>
    <property type="match status" value="1"/>
</dbReference>
<dbReference type="Proteomes" id="UP000822476">
    <property type="component" value="Unassembled WGS sequence"/>
</dbReference>